<name>A0A017S3K7_ASPRC</name>
<dbReference type="GeneID" id="63702112"/>
<dbReference type="RefSeq" id="XP_040634904.1">
    <property type="nucleotide sequence ID" value="XM_040786988.1"/>
</dbReference>
<protein>
    <submittedName>
        <fullName evidence="1">Uncharacterized protein</fullName>
    </submittedName>
</protein>
<evidence type="ECO:0000313" key="2">
    <source>
        <dbReference type="Proteomes" id="UP000019804"/>
    </source>
</evidence>
<evidence type="ECO:0000313" key="1">
    <source>
        <dbReference type="EMBL" id="EYE91214.1"/>
    </source>
</evidence>
<dbReference type="OrthoDB" id="5337308at2759"/>
<dbReference type="AlphaFoldDB" id="A0A017S3K7"/>
<dbReference type="HOGENOM" id="CLU_1854847_0_0_1"/>
<gene>
    <name evidence="1" type="ORF">EURHEDRAFT_526437</name>
</gene>
<reference evidence="2" key="1">
    <citation type="journal article" date="2014" name="Nat. Commun.">
        <title>Genomic adaptations of the halophilic Dead Sea filamentous fungus Eurotium rubrum.</title>
        <authorList>
            <person name="Kis-Papo T."/>
            <person name="Weig A.R."/>
            <person name="Riley R."/>
            <person name="Persoh D."/>
            <person name="Salamov A."/>
            <person name="Sun H."/>
            <person name="Lipzen A."/>
            <person name="Wasser S.P."/>
            <person name="Rambold G."/>
            <person name="Grigoriev I.V."/>
            <person name="Nevo E."/>
        </authorList>
    </citation>
    <scope>NUCLEOTIDE SEQUENCE [LARGE SCALE GENOMIC DNA]</scope>
    <source>
        <strain evidence="2">CBS 135680</strain>
    </source>
</reference>
<sequence>MPSHGIIFATSNFKAHDLNDEKDQLPASELMMQVWDEVAGSKKDDLKWVVRSHIVNEGTQSIISEALKKLSSGEKQLTQVTQDCDKEVFQALSGTPNCKGMYPTLAFHEGTQNKRVTDLYVWDEGGQNYFIAMKIGNK</sequence>
<keyword evidence="2" id="KW-1185">Reference proteome</keyword>
<accession>A0A017S3K7</accession>
<organism evidence="1 2">
    <name type="scientific">Aspergillus ruber (strain CBS 135680)</name>
    <dbReference type="NCBI Taxonomy" id="1388766"/>
    <lineage>
        <taxon>Eukaryota</taxon>
        <taxon>Fungi</taxon>
        <taxon>Dikarya</taxon>
        <taxon>Ascomycota</taxon>
        <taxon>Pezizomycotina</taxon>
        <taxon>Eurotiomycetes</taxon>
        <taxon>Eurotiomycetidae</taxon>
        <taxon>Eurotiales</taxon>
        <taxon>Aspergillaceae</taxon>
        <taxon>Aspergillus</taxon>
        <taxon>Aspergillus subgen. Aspergillus</taxon>
    </lineage>
</organism>
<dbReference type="EMBL" id="KK088447">
    <property type="protein sequence ID" value="EYE91214.1"/>
    <property type="molecule type" value="Genomic_DNA"/>
</dbReference>
<dbReference type="Proteomes" id="UP000019804">
    <property type="component" value="Unassembled WGS sequence"/>
</dbReference>
<proteinExistence type="predicted"/>